<feature type="transmembrane region" description="Helical" evidence="6">
    <location>
        <begin position="174"/>
        <end position="194"/>
    </location>
</feature>
<feature type="transmembrane region" description="Helical" evidence="6">
    <location>
        <begin position="326"/>
        <end position="350"/>
    </location>
</feature>
<evidence type="ECO:0000256" key="2">
    <source>
        <dbReference type="ARBA" id="ARBA00022475"/>
    </source>
</evidence>
<keyword evidence="5 6" id="KW-0472">Membrane</keyword>
<evidence type="ECO:0000313" key="8">
    <source>
        <dbReference type="Proteomes" id="UP000253772"/>
    </source>
</evidence>
<feature type="transmembrane region" description="Helical" evidence="6">
    <location>
        <begin position="248"/>
        <end position="276"/>
    </location>
</feature>
<sequence length="416" mass="44269">MRRRVTGNLLWMLAERGLQVGCGIAIVAMLARALGPVGFAHFQYAQSVVLVAGSLAFVCSAEVIVPRLVAAPSPTAEQELVLHALILRLLGAFSGYLLMYAFLGVTSASADVWQAALLLGVAFLLREPFGVAIAWMQAHINNRPGTLFSLLALAVKMALVVGLVLLGASSVADFASAIAIEAVVLAVLLSAYYVRKTPRQAIVWQLPLMRELVSTGSLFWVSFILMMAARRVDQLILQPAVPAPDFAAYAACIQILDNFTIVASILAAGIAPAYVYRSDSLATARKNVLRITTLLAILGMGGAVIIASLAPWIVHLLYGSRFSAAVSLLQGGAIISVLAFVDVGLTLMAVYMRRPAWIAMKWGIVLTGTVIVDLWLIPRYGVRGALIGYGAAYLLATMAGVATLIASRMHPLRVAT</sequence>
<feature type="transmembrane region" description="Helical" evidence="6">
    <location>
        <begin position="81"/>
        <end position="103"/>
    </location>
</feature>
<protein>
    <submittedName>
        <fullName evidence="7">Lipopolysaccharide biosynthesis protein</fullName>
    </submittedName>
</protein>
<dbReference type="Proteomes" id="UP000253772">
    <property type="component" value="Chromosome c1"/>
</dbReference>
<feature type="transmembrane region" description="Helical" evidence="6">
    <location>
        <begin position="206"/>
        <end position="228"/>
    </location>
</feature>
<feature type="transmembrane region" description="Helical" evidence="6">
    <location>
        <begin position="362"/>
        <end position="380"/>
    </location>
</feature>
<evidence type="ECO:0000256" key="3">
    <source>
        <dbReference type="ARBA" id="ARBA00022692"/>
    </source>
</evidence>
<name>A0A482IPS6_9BURK</name>
<dbReference type="GO" id="GO:0005886">
    <property type="term" value="C:plasma membrane"/>
    <property type="evidence" value="ECO:0007669"/>
    <property type="project" value="UniProtKB-SubCell"/>
</dbReference>
<gene>
    <name evidence="7" type="ORF">DDF84_014235</name>
</gene>
<dbReference type="OrthoDB" id="88014at2"/>
<dbReference type="AlphaFoldDB" id="A0A482IPS6"/>
<evidence type="ECO:0000256" key="5">
    <source>
        <dbReference type="ARBA" id="ARBA00023136"/>
    </source>
</evidence>
<feature type="transmembrane region" description="Helical" evidence="6">
    <location>
        <begin position="20"/>
        <end position="42"/>
    </location>
</feature>
<evidence type="ECO:0000256" key="6">
    <source>
        <dbReference type="SAM" id="Phobius"/>
    </source>
</evidence>
<feature type="transmembrane region" description="Helical" evidence="6">
    <location>
        <begin position="115"/>
        <end position="135"/>
    </location>
</feature>
<keyword evidence="4 6" id="KW-1133">Transmembrane helix</keyword>
<dbReference type="Pfam" id="PF13440">
    <property type="entry name" value="Polysacc_synt_3"/>
    <property type="match status" value="1"/>
</dbReference>
<dbReference type="PANTHER" id="PTHR30250">
    <property type="entry name" value="PST FAMILY PREDICTED COLANIC ACID TRANSPORTER"/>
    <property type="match status" value="1"/>
</dbReference>
<dbReference type="EMBL" id="CP037900">
    <property type="protein sequence ID" value="QBP10828.1"/>
    <property type="molecule type" value="Genomic_DNA"/>
</dbReference>
<evidence type="ECO:0000256" key="4">
    <source>
        <dbReference type="ARBA" id="ARBA00022989"/>
    </source>
</evidence>
<dbReference type="InterPro" id="IPR050833">
    <property type="entry name" value="Poly_Biosynth_Transport"/>
</dbReference>
<dbReference type="RefSeq" id="WP_035884753.1">
    <property type="nucleotide sequence ID" value="NZ_CP037900.1"/>
</dbReference>
<keyword evidence="3 6" id="KW-0812">Transmembrane</keyword>
<organism evidence="7 8">
    <name type="scientific">Cupriavidus metallidurans</name>
    <dbReference type="NCBI Taxonomy" id="119219"/>
    <lineage>
        <taxon>Bacteria</taxon>
        <taxon>Pseudomonadati</taxon>
        <taxon>Pseudomonadota</taxon>
        <taxon>Betaproteobacteria</taxon>
        <taxon>Burkholderiales</taxon>
        <taxon>Burkholderiaceae</taxon>
        <taxon>Cupriavidus</taxon>
    </lineage>
</organism>
<feature type="transmembrane region" description="Helical" evidence="6">
    <location>
        <begin position="386"/>
        <end position="406"/>
    </location>
</feature>
<dbReference type="PANTHER" id="PTHR30250:SF11">
    <property type="entry name" value="O-ANTIGEN TRANSPORTER-RELATED"/>
    <property type="match status" value="1"/>
</dbReference>
<feature type="transmembrane region" description="Helical" evidence="6">
    <location>
        <begin position="288"/>
        <end position="314"/>
    </location>
</feature>
<proteinExistence type="predicted"/>
<evidence type="ECO:0000256" key="1">
    <source>
        <dbReference type="ARBA" id="ARBA00004651"/>
    </source>
</evidence>
<reference evidence="7 8" key="1">
    <citation type="submission" date="2019-03" db="EMBL/GenBank/DDBJ databases">
        <title>Comparative insights into the high quality Complete genome sequence of highly metal resistant Cupriavidus metallidurans strain BS1 isolated from a gold-copper mine.</title>
        <authorList>
            <person name="Mazhar H.S."/>
            <person name="Rensing C."/>
        </authorList>
    </citation>
    <scope>NUCLEOTIDE SEQUENCE [LARGE SCALE GENOMIC DNA]</scope>
    <source>
        <strain evidence="7 8">BS1</strain>
    </source>
</reference>
<comment type="subcellular location">
    <subcellularLocation>
        <location evidence="1">Cell membrane</location>
        <topology evidence="1">Multi-pass membrane protein</topology>
    </subcellularLocation>
</comment>
<feature type="transmembrane region" description="Helical" evidence="6">
    <location>
        <begin position="48"/>
        <end position="69"/>
    </location>
</feature>
<evidence type="ECO:0000313" key="7">
    <source>
        <dbReference type="EMBL" id="QBP10828.1"/>
    </source>
</evidence>
<keyword evidence="2" id="KW-1003">Cell membrane</keyword>
<feature type="transmembrane region" description="Helical" evidence="6">
    <location>
        <begin position="147"/>
        <end position="168"/>
    </location>
</feature>
<accession>A0A482IPS6</accession>